<evidence type="ECO:0000256" key="3">
    <source>
        <dbReference type="ARBA" id="ARBA00023163"/>
    </source>
</evidence>
<sequence length="151" mass="17556">MKKAYLETIALVERLHRECLEVIKADLDRQGIRDLNNVQAMILFNIGSDVLSVGELTNRGYYLGSNVSYNVKKMVENGYLIQERSPHDRRAVHVKLSDKALAVVQKMHEMYDRHLQALNSETFKDDELDSVNLTLRRLERFWAASMDYTPR</sequence>
<evidence type="ECO:0000259" key="4">
    <source>
        <dbReference type="PROSITE" id="PS50995"/>
    </source>
</evidence>
<dbReference type="InterPro" id="IPR036390">
    <property type="entry name" value="WH_DNA-bd_sf"/>
</dbReference>
<dbReference type="AlphaFoldDB" id="A0A4R6WPD4"/>
<reference evidence="5 6" key="1">
    <citation type="submission" date="2019-03" db="EMBL/GenBank/DDBJ databases">
        <title>Genomic Encyclopedia of Type Strains, Phase III (KMG-III): the genomes of soil and plant-associated and newly described type strains.</title>
        <authorList>
            <person name="Whitman W."/>
        </authorList>
    </citation>
    <scope>NUCLEOTIDE SEQUENCE [LARGE SCALE GENOMIC DNA]</scope>
    <source>
        <strain evidence="5 6">CGMCC 1.7660</strain>
    </source>
</reference>
<dbReference type="SUPFAM" id="SSF46785">
    <property type="entry name" value="Winged helix' DNA-binding domain"/>
    <property type="match status" value="1"/>
</dbReference>
<evidence type="ECO:0000313" key="6">
    <source>
        <dbReference type="Proteomes" id="UP000295783"/>
    </source>
</evidence>
<dbReference type="SMART" id="SM00347">
    <property type="entry name" value="HTH_MARR"/>
    <property type="match status" value="1"/>
</dbReference>
<name>A0A4R6WPD4_9PROT</name>
<dbReference type="RefSeq" id="WP_133614301.1">
    <property type="nucleotide sequence ID" value="NZ_SNYW01000010.1"/>
</dbReference>
<dbReference type="PROSITE" id="PS50995">
    <property type="entry name" value="HTH_MARR_2"/>
    <property type="match status" value="1"/>
</dbReference>
<keyword evidence="3" id="KW-0804">Transcription</keyword>
<dbReference type="Gene3D" id="1.10.10.10">
    <property type="entry name" value="Winged helix-like DNA-binding domain superfamily/Winged helix DNA-binding domain"/>
    <property type="match status" value="1"/>
</dbReference>
<dbReference type="PROSITE" id="PS01117">
    <property type="entry name" value="HTH_MARR_1"/>
    <property type="match status" value="1"/>
</dbReference>
<feature type="domain" description="HTH marR-type" evidence="4">
    <location>
        <begin position="2"/>
        <end position="140"/>
    </location>
</feature>
<dbReference type="InterPro" id="IPR036388">
    <property type="entry name" value="WH-like_DNA-bd_sf"/>
</dbReference>
<keyword evidence="1" id="KW-0805">Transcription regulation</keyword>
<dbReference type="InterPro" id="IPR039422">
    <property type="entry name" value="MarR/SlyA-like"/>
</dbReference>
<gene>
    <name evidence="5" type="ORF">A8950_2841</name>
</gene>
<dbReference type="EMBL" id="SNYW01000010">
    <property type="protein sequence ID" value="TDQ80971.1"/>
    <property type="molecule type" value="Genomic_DNA"/>
</dbReference>
<protein>
    <submittedName>
        <fullName evidence="5">MarR family transcriptional regulator</fullName>
    </submittedName>
</protein>
<dbReference type="OrthoDB" id="9793286at2"/>
<accession>A0A4R6WPD4</accession>
<dbReference type="Pfam" id="PF12802">
    <property type="entry name" value="MarR_2"/>
    <property type="match status" value="1"/>
</dbReference>
<comment type="caution">
    <text evidence="5">The sequence shown here is derived from an EMBL/GenBank/DDBJ whole genome shotgun (WGS) entry which is preliminary data.</text>
</comment>
<dbReference type="GO" id="GO:0003677">
    <property type="term" value="F:DNA binding"/>
    <property type="evidence" value="ECO:0007669"/>
    <property type="project" value="UniProtKB-KW"/>
</dbReference>
<organism evidence="5 6">
    <name type="scientific">Dongia mobilis</name>
    <dbReference type="NCBI Taxonomy" id="578943"/>
    <lineage>
        <taxon>Bacteria</taxon>
        <taxon>Pseudomonadati</taxon>
        <taxon>Pseudomonadota</taxon>
        <taxon>Alphaproteobacteria</taxon>
        <taxon>Rhodospirillales</taxon>
        <taxon>Dongiaceae</taxon>
        <taxon>Dongia</taxon>
    </lineage>
</organism>
<dbReference type="GO" id="GO:0006950">
    <property type="term" value="P:response to stress"/>
    <property type="evidence" value="ECO:0007669"/>
    <property type="project" value="TreeGrafter"/>
</dbReference>
<keyword evidence="2" id="KW-0238">DNA-binding</keyword>
<evidence type="ECO:0000313" key="5">
    <source>
        <dbReference type="EMBL" id="TDQ80971.1"/>
    </source>
</evidence>
<evidence type="ECO:0000256" key="2">
    <source>
        <dbReference type="ARBA" id="ARBA00023125"/>
    </source>
</evidence>
<dbReference type="Proteomes" id="UP000295783">
    <property type="component" value="Unassembled WGS sequence"/>
</dbReference>
<dbReference type="PANTHER" id="PTHR33164:SF102">
    <property type="entry name" value="TRANSCRIPTIONAL REGULATORY PROTEIN"/>
    <property type="match status" value="1"/>
</dbReference>
<proteinExistence type="predicted"/>
<keyword evidence="6" id="KW-1185">Reference proteome</keyword>
<evidence type="ECO:0000256" key="1">
    <source>
        <dbReference type="ARBA" id="ARBA00023015"/>
    </source>
</evidence>
<dbReference type="GO" id="GO:0003700">
    <property type="term" value="F:DNA-binding transcription factor activity"/>
    <property type="evidence" value="ECO:0007669"/>
    <property type="project" value="InterPro"/>
</dbReference>
<dbReference type="InterPro" id="IPR023187">
    <property type="entry name" value="Tscrpt_reg_MarR-type_CS"/>
</dbReference>
<dbReference type="PANTHER" id="PTHR33164">
    <property type="entry name" value="TRANSCRIPTIONAL REGULATOR, MARR FAMILY"/>
    <property type="match status" value="1"/>
</dbReference>
<dbReference type="InterPro" id="IPR000835">
    <property type="entry name" value="HTH_MarR-typ"/>
</dbReference>